<feature type="compositionally biased region" description="Acidic residues" evidence="9">
    <location>
        <begin position="659"/>
        <end position="673"/>
    </location>
</feature>
<dbReference type="Pfam" id="PF05773">
    <property type="entry name" value="RWD"/>
    <property type="match status" value="1"/>
</dbReference>
<dbReference type="FunFam" id="3.10.110.10:FF:000057">
    <property type="entry name" value="eukaryotic translation initiation factor 2-alpha kinase 4"/>
    <property type="match status" value="1"/>
</dbReference>
<evidence type="ECO:0000256" key="6">
    <source>
        <dbReference type="ARBA" id="ARBA00022840"/>
    </source>
</evidence>
<dbReference type="GO" id="GO:1990625">
    <property type="term" value="P:negative regulation of cytoplasmic translational initiation in response to stress"/>
    <property type="evidence" value="ECO:0007669"/>
    <property type="project" value="TreeGrafter"/>
</dbReference>
<dbReference type="SMART" id="SM00220">
    <property type="entry name" value="S_TKc"/>
    <property type="match status" value="1"/>
</dbReference>
<sequence>MSEEDTIEERQENELEVLKSIYGDDLTDLRKKTRKWIPLHLSITLLPLQGSCGLQVHAKVDLHIICTENYPNVVPKIGLEKSQGLSNSSLSRLHQELDEKAKLLRGEVMIFELAEHVKAFLHSHNTPGTESFYEEMLKRQKQKEELDRQAKQKENDLEKQMIIKELQQREEILKKEEMRLRKEHRHNSESFNDDSFNSSGRNSYGANTSSGHNSDDCNHRGSILLDFFTNNSRQIRRGRCISHSQDNCVTFNAMDVDTGELFTISEWTIPTDVNSDISIVQRQLTSIEQELNYLVKLRHQNLVHYVNIRNNLSDEKAITIQILHEFVYGLNCTDLFLTENIPIDVDLLRHIATGVLSALDYLHRNNVVHKEITNSSIYICNGGLVKVGNYSLDKRLSDIISQTHCSNYGKKSDIYKFGVAMLSLLKGVRIDEVPQVPQTFSGELYDFLYKCLIDDEKMRYTALQLLNHPFLKEPLEKYSPQYNIDNNEDRDKSLDQEAAELKLLSQSNSRGPSRVHSEFEVLHCVGKGAYGEVFKVRNKLDQRCYAIKRIELNPKNKQLNRKIIREVKLLSRLNHENVVRYYNSWIESAIIEYEDSNCSTRDTSSAAAPVMRKVLPKKELTINDDIEMLAPPIKEVEWSISYKGKSKSVKESESSSSSSEDDSSTDDDDDDDWGLMLGNTDSDSDSVEFEKESGDNNKEESIIINTTPDTVDGSSIVTRSREIQYMYIQMEFCEKSTLRSAIDSGLHTDKERGWRLFREMIEGLVHIHQQGMIHRDLKPVNIFLDLNDHVKIGDFGLATTNLLSKINESAYPNKSYMDAANDAGDISLTGHVGTALYVAPELSSTAKAVYNQKVDIYSLGVIFFEMCYKPLNTSMERITVLNNLRKKEIIFPEDFNMASKAKQATIIRRPKRFKTRINFFEEIDELDFFNRFRLRKNTCFQLLQQIEQEIKSPTNRNNALTPATKLLLALRFYATGSMLLVAGDFVGVSKTSACEAVKVVSTAIARMSNRYIHFPRTIEGKEELKLRFYRIARFPNVLGAIDCTHVRIESPGGPDAEEYRNRKGFFSWNVQVVCDDRLRIQDIVVRWPGRAHDQTIFNNSRIRARFETNEMGNGVLLGDSGYGIRNYLITPLLQPNTPAENLFNESQIISEF</sequence>
<feature type="compositionally biased region" description="Low complexity" evidence="9">
    <location>
        <begin position="189"/>
        <end position="203"/>
    </location>
</feature>
<feature type="binding site" evidence="8">
    <location>
        <position position="548"/>
    </location>
    <ligand>
        <name>ATP</name>
        <dbReference type="ChEBI" id="CHEBI:30616"/>
    </ligand>
</feature>
<dbReference type="SMART" id="SM00591">
    <property type="entry name" value="RWD"/>
    <property type="match status" value="1"/>
</dbReference>
<evidence type="ECO:0000256" key="5">
    <source>
        <dbReference type="ARBA" id="ARBA00022777"/>
    </source>
</evidence>
<dbReference type="GO" id="GO:0005634">
    <property type="term" value="C:nucleus"/>
    <property type="evidence" value="ECO:0007669"/>
    <property type="project" value="TreeGrafter"/>
</dbReference>
<dbReference type="GO" id="GO:0005829">
    <property type="term" value="C:cytosol"/>
    <property type="evidence" value="ECO:0007669"/>
    <property type="project" value="TreeGrafter"/>
</dbReference>
<feature type="region of interest" description="Disordered" evidence="9">
    <location>
        <begin position="181"/>
        <end position="214"/>
    </location>
</feature>
<reference evidence="12 13" key="1">
    <citation type="journal article" date="2024" name="BMC Genomics">
        <title>De novo assembly and annotation of Popillia japonica's genome with initial clues to its potential as an invasive pest.</title>
        <authorList>
            <person name="Cucini C."/>
            <person name="Boschi S."/>
            <person name="Funari R."/>
            <person name="Cardaioli E."/>
            <person name="Iannotti N."/>
            <person name="Marturano G."/>
            <person name="Paoli F."/>
            <person name="Bruttini M."/>
            <person name="Carapelli A."/>
            <person name="Frati F."/>
            <person name="Nardi F."/>
        </authorList>
    </citation>
    <scope>NUCLEOTIDE SEQUENCE [LARGE SCALE GENOMIC DNA]</scope>
    <source>
        <strain evidence="12">DMR45628</strain>
    </source>
</reference>
<comment type="cofactor">
    <cofactor evidence="1">
        <name>a divalent metal cation</name>
        <dbReference type="ChEBI" id="CHEBI:60240"/>
    </cofactor>
</comment>
<evidence type="ECO:0000256" key="1">
    <source>
        <dbReference type="ARBA" id="ARBA00001968"/>
    </source>
</evidence>
<evidence type="ECO:0000256" key="4">
    <source>
        <dbReference type="ARBA" id="ARBA00022741"/>
    </source>
</evidence>
<evidence type="ECO:0000256" key="9">
    <source>
        <dbReference type="SAM" id="MobiDB-lite"/>
    </source>
</evidence>
<dbReference type="Pfam" id="PF00069">
    <property type="entry name" value="Pkinase"/>
    <property type="match status" value="3"/>
</dbReference>
<dbReference type="InterPro" id="IPR016135">
    <property type="entry name" value="UBQ-conjugating_enzyme/RWD"/>
</dbReference>
<evidence type="ECO:0000313" key="13">
    <source>
        <dbReference type="Proteomes" id="UP001458880"/>
    </source>
</evidence>
<dbReference type="Gene3D" id="1.10.510.10">
    <property type="entry name" value="Transferase(Phosphotransferase) domain 1"/>
    <property type="match status" value="2"/>
</dbReference>
<keyword evidence="4 8" id="KW-0547">Nucleotide-binding</keyword>
<keyword evidence="6 8" id="KW-0067">ATP-binding</keyword>
<dbReference type="SUPFAM" id="SSF54495">
    <property type="entry name" value="UBC-like"/>
    <property type="match status" value="1"/>
</dbReference>
<evidence type="ECO:0000256" key="3">
    <source>
        <dbReference type="ARBA" id="ARBA00022723"/>
    </source>
</evidence>
<feature type="domain" description="Protein kinase" evidence="10">
    <location>
        <begin position="519"/>
        <end position="929"/>
    </location>
</feature>
<dbReference type="CDD" id="cd23823">
    <property type="entry name" value="RWD_GCN2"/>
    <property type="match status" value="1"/>
</dbReference>
<dbReference type="Gene3D" id="3.30.200.20">
    <property type="entry name" value="Phosphorylase Kinase, domain 1"/>
    <property type="match status" value="1"/>
</dbReference>
<feature type="compositionally biased region" description="Basic and acidic residues" evidence="9">
    <location>
        <begin position="688"/>
        <end position="699"/>
    </location>
</feature>
<dbReference type="PANTHER" id="PTHR11042">
    <property type="entry name" value="EUKARYOTIC TRANSLATION INITIATION FACTOR 2-ALPHA KINASE EIF2-ALPHA KINASE -RELATED"/>
    <property type="match status" value="1"/>
</dbReference>
<feature type="domain" description="RWD" evidence="11">
    <location>
        <begin position="13"/>
        <end position="124"/>
    </location>
</feature>
<evidence type="ECO:0000256" key="7">
    <source>
        <dbReference type="ARBA" id="ARBA00037982"/>
    </source>
</evidence>
<dbReference type="InterPro" id="IPR026103">
    <property type="entry name" value="HARBI1_animal"/>
</dbReference>
<dbReference type="AlphaFoldDB" id="A0AAW1IWU9"/>
<proteinExistence type="inferred from homology"/>
<dbReference type="InterPro" id="IPR017441">
    <property type="entry name" value="Protein_kinase_ATP_BS"/>
</dbReference>
<dbReference type="InterPro" id="IPR011009">
    <property type="entry name" value="Kinase-like_dom_sf"/>
</dbReference>
<dbReference type="PROSITE" id="PS00108">
    <property type="entry name" value="PROTEIN_KINASE_ST"/>
    <property type="match status" value="1"/>
</dbReference>
<name>A0AAW1IWU9_POPJA</name>
<dbReference type="InterPro" id="IPR008271">
    <property type="entry name" value="Ser/Thr_kinase_AS"/>
</dbReference>
<dbReference type="CDD" id="cd14046">
    <property type="entry name" value="STKc_EIF2AK4_GCN2_rpt2"/>
    <property type="match status" value="1"/>
</dbReference>
<evidence type="ECO:0000256" key="8">
    <source>
        <dbReference type="PROSITE-ProRule" id="PRU10141"/>
    </source>
</evidence>
<organism evidence="12 13">
    <name type="scientific">Popillia japonica</name>
    <name type="common">Japanese beetle</name>
    <dbReference type="NCBI Taxonomy" id="7064"/>
    <lineage>
        <taxon>Eukaryota</taxon>
        <taxon>Metazoa</taxon>
        <taxon>Ecdysozoa</taxon>
        <taxon>Arthropoda</taxon>
        <taxon>Hexapoda</taxon>
        <taxon>Insecta</taxon>
        <taxon>Pterygota</taxon>
        <taxon>Neoptera</taxon>
        <taxon>Endopterygota</taxon>
        <taxon>Coleoptera</taxon>
        <taxon>Polyphaga</taxon>
        <taxon>Scarabaeiformia</taxon>
        <taxon>Scarabaeidae</taxon>
        <taxon>Rutelinae</taxon>
        <taxon>Popillia</taxon>
    </lineage>
</organism>
<comment type="caution">
    <text evidence="12">The sequence shown here is derived from an EMBL/GenBank/DDBJ whole genome shotgun (WGS) entry which is preliminary data.</text>
</comment>
<keyword evidence="13" id="KW-1185">Reference proteome</keyword>
<dbReference type="Gene3D" id="3.10.110.10">
    <property type="entry name" value="Ubiquitin Conjugating Enzyme"/>
    <property type="match status" value="1"/>
</dbReference>
<keyword evidence="2" id="KW-0808">Transferase</keyword>
<feature type="domain" description="Protein kinase" evidence="10">
    <location>
        <begin position="193"/>
        <end position="471"/>
    </location>
</feature>
<dbReference type="PROSITE" id="PS50908">
    <property type="entry name" value="RWD"/>
    <property type="match status" value="1"/>
</dbReference>
<dbReference type="GO" id="GO:0046872">
    <property type="term" value="F:metal ion binding"/>
    <property type="evidence" value="ECO:0007669"/>
    <property type="project" value="UniProtKB-KW"/>
</dbReference>
<gene>
    <name evidence="12" type="ORF">QE152_g33610</name>
</gene>
<evidence type="ECO:0000313" key="12">
    <source>
        <dbReference type="EMBL" id="KAK9694347.1"/>
    </source>
</evidence>
<keyword evidence="5" id="KW-0418">Kinase</keyword>
<dbReference type="InterPro" id="IPR006575">
    <property type="entry name" value="RWD_dom"/>
</dbReference>
<accession>A0AAW1IWU9</accession>
<keyword evidence="3" id="KW-0479">Metal-binding</keyword>
<dbReference type="InterPro" id="IPR027806">
    <property type="entry name" value="HARBI1_dom"/>
</dbReference>
<dbReference type="PROSITE" id="PS50011">
    <property type="entry name" value="PROTEIN_KINASE_DOM"/>
    <property type="match status" value="2"/>
</dbReference>
<dbReference type="PRINTS" id="PR02086">
    <property type="entry name" value="PUTNUCHARBI1"/>
</dbReference>
<dbReference type="Proteomes" id="UP001458880">
    <property type="component" value="Unassembled WGS sequence"/>
</dbReference>
<feature type="region of interest" description="Disordered" evidence="9">
    <location>
        <begin position="647"/>
        <end position="699"/>
    </location>
</feature>
<evidence type="ECO:0000259" key="11">
    <source>
        <dbReference type="PROSITE" id="PS50908"/>
    </source>
</evidence>
<dbReference type="Pfam" id="PF13359">
    <property type="entry name" value="DDE_Tnp_4"/>
    <property type="match status" value="1"/>
</dbReference>
<dbReference type="EMBL" id="JASPKY010000516">
    <property type="protein sequence ID" value="KAK9694347.1"/>
    <property type="molecule type" value="Genomic_DNA"/>
</dbReference>
<evidence type="ECO:0000259" key="10">
    <source>
        <dbReference type="PROSITE" id="PS50011"/>
    </source>
</evidence>
<dbReference type="InterPro" id="IPR000719">
    <property type="entry name" value="Prot_kinase_dom"/>
</dbReference>
<comment type="similarity">
    <text evidence="7">Belongs to the protein kinase superfamily. Ser/Thr protein kinase family. GCN2 subfamily.</text>
</comment>
<dbReference type="GO" id="GO:0004694">
    <property type="term" value="F:eukaryotic translation initiation factor 2alpha kinase activity"/>
    <property type="evidence" value="ECO:0007669"/>
    <property type="project" value="TreeGrafter"/>
</dbReference>
<dbReference type="PANTHER" id="PTHR11042:SF136">
    <property type="entry name" value="EIF-2-ALPHA KINASE GCN2"/>
    <property type="match status" value="1"/>
</dbReference>
<evidence type="ECO:0000256" key="2">
    <source>
        <dbReference type="ARBA" id="ARBA00022679"/>
    </source>
</evidence>
<dbReference type="CDD" id="cd22249">
    <property type="entry name" value="UDM1_RNF168_RNF169-like"/>
    <property type="match status" value="1"/>
</dbReference>
<protein>
    <submittedName>
        <fullName evidence="12">RWD domain</fullName>
    </submittedName>
</protein>
<dbReference type="PROSITE" id="PS00107">
    <property type="entry name" value="PROTEIN_KINASE_ATP"/>
    <property type="match status" value="1"/>
</dbReference>
<dbReference type="SUPFAM" id="SSF56112">
    <property type="entry name" value="Protein kinase-like (PK-like)"/>
    <property type="match status" value="2"/>
</dbReference>
<dbReference type="GO" id="GO:0005524">
    <property type="term" value="F:ATP binding"/>
    <property type="evidence" value="ECO:0007669"/>
    <property type="project" value="UniProtKB-UniRule"/>
</dbReference>
<dbReference type="InterPro" id="IPR050339">
    <property type="entry name" value="CC_SR_Kinase"/>
</dbReference>